<feature type="compositionally biased region" description="Basic and acidic residues" evidence="1">
    <location>
        <begin position="52"/>
        <end position="78"/>
    </location>
</feature>
<evidence type="ECO:0000313" key="2">
    <source>
        <dbReference type="EMBL" id="WOL20462.1"/>
    </source>
</evidence>
<keyword evidence="3" id="KW-1185">Reference proteome</keyword>
<organism evidence="2 3">
    <name type="scientific">Canna indica</name>
    <name type="common">Indian-shot</name>
    <dbReference type="NCBI Taxonomy" id="4628"/>
    <lineage>
        <taxon>Eukaryota</taxon>
        <taxon>Viridiplantae</taxon>
        <taxon>Streptophyta</taxon>
        <taxon>Embryophyta</taxon>
        <taxon>Tracheophyta</taxon>
        <taxon>Spermatophyta</taxon>
        <taxon>Magnoliopsida</taxon>
        <taxon>Liliopsida</taxon>
        <taxon>Zingiberales</taxon>
        <taxon>Cannaceae</taxon>
        <taxon>Canna</taxon>
    </lineage>
</organism>
<reference evidence="2 3" key="1">
    <citation type="submission" date="2023-10" db="EMBL/GenBank/DDBJ databases">
        <title>Chromosome-scale genome assembly provides insights into flower coloration mechanisms of Canna indica.</title>
        <authorList>
            <person name="Li C."/>
        </authorList>
    </citation>
    <scope>NUCLEOTIDE SEQUENCE [LARGE SCALE GENOMIC DNA]</scope>
    <source>
        <tissue evidence="2">Flower</tissue>
    </source>
</reference>
<name>A0AAQ3LBB2_9LILI</name>
<dbReference type="AlphaFoldDB" id="A0AAQ3LBB2"/>
<feature type="region of interest" description="Disordered" evidence="1">
    <location>
        <begin position="1"/>
        <end position="78"/>
    </location>
</feature>
<feature type="region of interest" description="Disordered" evidence="1">
    <location>
        <begin position="117"/>
        <end position="145"/>
    </location>
</feature>
<sequence length="145" mass="15623">MGNCLAHDSPSRPRKSRSQPAAAPLHRVPDDKPPQEAKEQPPRTPAVQRTKPAKEKRSVRFVDDIDGSKKNSNDNKKDVVRVKVVLTKKEADLLLSLLGGGGGGGVQSALGSAICKVEESEGGSRSPTRSRECGRRRLSDDSCEI</sequence>
<protein>
    <submittedName>
        <fullName evidence="2">Uncharacterized protein</fullName>
    </submittedName>
</protein>
<evidence type="ECO:0000313" key="3">
    <source>
        <dbReference type="Proteomes" id="UP001327560"/>
    </source>
</evidence>
<dbReference type="EMBL" id="CP136898">
    <property type="protein sequence ID" value="WOL20462.1"/>
    <property type="molecule type" value="Genomic_DNA"/>
</dbReference>
<proteinExistence type="predicted"/>
<feature type="compositionally biased region" description="Basic and acidic residues" evidence="1">
    <location>
        <begin position="129"/>
        <end position="145"/>
    </location>
</feature>
<feature type="compositionally biased region" description="Basic and acidic residues" evidence="1">
    <location>
        <begin position="27"/>
        <end position="41"/>
    </location>
</feature>
<dbReference type="Proteomes" id="UP001327560">
    <property type="component" value="Chromosome 9"/>
</dbReference>
<accession>A0AAQ3LBB2</accession>
<evidence type="ECO:0000256" key="1">
    <source>
        <dbReference type="SAM" id="MobiDB-lite"/>
    </source>
</evidence>
<gene>
    <name evidence="2" type="ORF">Cni_G29267</name>
</gene>